<organism evidence="3">
    <name type="scientific">Wolinella succinogenes (strain ATCC 29543 / DSM 1740 / CCUG 13145 / JCM 31913 / LMG 7466 / NCTC 11488 / FDC 602W)</name>
    <name type="common">Vibrio succinogenes</name>
    <dbReference type="NCBI Taxonomy" id="273121"/>
    <lineage>
        <taxon>Bacteria</taxon>
        <taxon>Pseudomonadati</taxon>
        <taxon>Campylobacterota</taxon>
        <taxon>Epsilonproteobacteria</taxon>
        <taxon>Campylobacterales</taxon>
        <taxon>Helicobacteraceae</taxon>
        <taxon>Wolinella</taxon>
    </lineage>
</organism>
<evidence type="ECO:0000313" key="3">
    <source>
        <dbReference type="Proteomes" id="UP000000422"/>
    </source>
</evidence>
<keyword evidence="1" id="KW-0812">Transmembrane</keyword>
<evidence type="ECO:0000256" key="1">
    <source>
        <dbReference type="SAM" id="Phobius"/>
    </source>
</evidence>
<keyword evidence="3" id="KW-1185">Reference proteome</keyword>
<proteinExistence type="predicted"/>
<dbReference type="RefSeq" id="WP_011138395.1">
    <property type="nucleotide sequence ID" value="NC_005090.1"/>
</dbReference>
<feature type="transmembrane region" description="Helical" evidence="1">
    <location>
        <begin position="12"/>
        <end position="32"/>
    </location>
</feature>
<name>Q7MSG5_WOLSU</name>
<keyword evidence="1" id="KW-1133">Transmembrane helix</keyword>
<accession>Q7MSG5</accession>
<dbReference type="STRING" id="273121.WS0453"/>
<reference evidence="2 3" key="1">
    <citation type="journal article" date="2003" name="Proc. Natl. Acad. Sci. U.S.A.">
        <title>Complete genome sequence and analysis of Wolinella succinogenes.</title>
        <authorList>
            <person name="Baar C."/>
            <person name="Eppinger M."/>
            <person name="Raddatz G."/>
            <person name="Simon JM."/>
            <person name="Lanz C."/>
            <person name="Klimmek O."/>
            <person name="Nandakumar R."/>
            <person name="Gross R."/>
            <person name="Rosinus A."/>
            <person name="Keller H."/>
            <person name="Jagtap P."/>
            <person name="Linke B."/>
            <person name="Meyer F."/>
            <person name="Lederer H."/>
            <person name="Schuster S.C."/>
        </authorList>
    </citation>
    <scope>NUCLEOTIDE SEQUENCE [LARGE SCALE GENOMIC DNA]</scope>
    <source>
        <strain evidence="3">ATCC 29543 / DSM 1740 / CCUG 13145 / JCM 31913 / LMG 7466 / NCTC 11488 / FDC 602W</strain>
    </source>
</reference>
<dbReference type="KEGG" id="wsu:WS0453"/>
<evidence type="ECO:0000313" key="2">
    <source>
        <dbReference type="EMBL" id="CAE09595.1"/>
    </source>
</evidence>
<dbReference type="Proteomes" id="UP000000422">
    <property type="component" value="Chromosome"/>
</dbReference>
<dbReference type="HOGENOM" id="CLU_138609_0_0_7"/>
<gene>
    <name evidence="2" type="ordered locus">WS0453</name>
</gene>
<dbReference type="eggNOG" id="ENOG50318XK">
    <property type="taxonomic scope" value="Bacteria"/>
</dbReference>
<dbReference type="EMBL" id="BX571658">
    <property type="protein sequence ID" value="CAE09595.1"/>
    <property type="molecule type" value="Genomic_DNA"/>
</dbReference>
<dbReference type="AlphaFoldDB" id="Q7MSG5"/>
<protein>
    <submittedName>
        <fullName evidence="2">Uncharacterized protein</fullName>
    </submittedName>
</protein>
<keyword evidence="1" id="KW-0472">Membrane</keyword>
<dbReference type="PROSITE" id="PS51257">
    <property type="entry name" value="PROKAR_LIPOPROTEIN"/>
    <property type="match status" value="1"/>
</dbReference>
<sequence length="162" mass="18935">MIKPLGRACASRLSILSTFFAVFFVACAYFYFQYSYTKLVNVNFDEWVLYQGEGIFTPSSDRYTLYFYNSQSKEQKEWLERASIPSEKPVVAIDIYQYKEPSTQENLIFASAGINTILHYIHRFKITELPAVVEIERKSVHLYHQSAKTRVIPARLLKERPL</sequence>